<comment type="similarity">
    <text evidence="3">Belongs to the FAD-binding oxidoreductase/transferase type 4 family.</text>
</comment>
<dbReference type="InterPro" id="IPR036318">
    <property type="entry name" value="FAD-bd_PCMH-like_sf"/>
</dbReference>
<evidence type="ECO:0000256" key="9">
    <source>
        <dbReference type="ARBA" id="ARBA00038897"/>
    </source>
</evidence>
<dbReference type="GO" id="GO:0071949">
    <property type="term" value="F:FAD binding"/>
    <property type="evidence" value="ECO:0007669"/>
    <property type="project" value="InterPro"/>
</dbReference>
<dbReference type="SUPFAM" id="SSF55103">
    <property type="entry name" value="FAD-linked oxidases, C-terminal domain"/>
    <property type="match status" value="1"/>
</dbReference>
<dbReference type="PANTHER" id="PTHR11748:SF111">
    <property type="entry name" value="D-LACTATE DEHYDROGENASE, MITOCHONDRIAL-RELATED"/>
    <property type="match status" value="1"/>
</dbReference>
<evidence type="ECO:0000256" key="10">
    <source>
        <dbReference type="ARBA" id="ARBA00051436"/>
    </source>
</evidence>
<dbReference type="InterPro" id="IPR006094">
    <property type="entry name" value="Oxid_FAD_bind_N"/>
</dbReference>
<keyword evidence="4" id="KW-0285">Flavoprotein</keyword>
<dbReference type="GO" id="GO:0008720">
    <property type="term" value="F:D-lactate dehydrogenase (NAD+) activity"/>
    <property type="evidence" value="ECO:0007669"/>
    <property type="project" value="TreeGrafter"/>
</dbReference>
<dbReference type="InterPro" id="IPR016164">
    <property type="entry name" value="FAD-linked_Oxase-like_C"/>
</dbReference>
<reference evidence="12" key="1">
    <citation type="submission" date="2016-06" db="EMBL/GenBank/DDBJ databases">
        <title>Draft Genome sequence of the fungus Inonotus baumii.</title>
        <authorList>
            <person name="Zhu H."/>
            <person name="Lin W."/>
        </authorList>
    </citation>
    <scope>NUCLEOTIDE SEQUENCE</scope>
    <source>
        <strain evidence="12">821</strain>
    </source>
</reference>
<name>A0A9Q5HSD4_SANBA</name>
<dbReference type="InterPro" id="IPR016169">
    <property type="entry name" value="FAD-bd_PCMH_sub2"/>
</dbReference>
<keyword evidence="7" id="KW-0560">Oxidoreductase</keyword>
<keyword evidence="8" id="KW-0496">Mitochondrion</keyword>
<dbReference type="EC" id="1.1.2.4" evidence="9"/>
<evidence type="ECO:0000256" key="5">
    <source>
        <dbReference type="ARBA" id="ARBA00022827"/>
    </source>
</evidence>
<dbReference type="Gene3D" id="1.10.45.10">
    <property type="entry name" value="Vanillyl-alcohol Oxidase, Chain A, domain 4"/>
    <property type="match status" value="1"/>
</dbReference>
<dbReference type="FunFam" id="1.10.45.10:FF:000001">
    <property type="entry name" value="D-lactate dehydrogenase mitochondrial"/>
    <property type="match status" value="1"/>
</dbReference>
<dbReference type="FunFam" id="3.30.70.2740:FF:000001">
    <property type="entry name" value="D-lactate dehydrogenase mitochondrial"/>
    <property type="match status" value="1"/>
</dbReference>
<comment type="cofactor">
    <cofactor evidence="1">
        <name>FAD</name>
        <dbReference type="ChEBI" id="CHEBI:57692"/>
    </cofactor>
</comment>
<evidence type="ECO:0000256" key="2">
    <source>
        <dbReference type="ARBA" id="ARBA00004173"/>
    </source>
</evidence>
<dbReference type="Pfam" id="PF01565">
    <property type="entry name" value="FAD_binding_4"/>
    <property type="match status" value="1"/>
</dbReference>
<dbReference type="Gene3D" id="3.30.465.10">
    <property type="match status" value="1"/>
</dbReference>
<evidence type="ECO:0000256" key="6">
    <source>
        <dbReference type="ARBA" id="ARBA00022946"/>
    </source>
</evidence>
<dbReference type="AlphaFoldDB" id="A0A9Q5HSD4"/>
<evidence type="ECO:0000256" key="8">
    <source>
        <dbReference type="ARBA" id="ARBA00023128"/>
    </source>
</evidence>
<dbReference type="SUPFAM" id="SSF56176">
    <property type="entry name" value="FAD-binding/transporter-associated domain-like"/>
    <property type="match status" value="1"/>
</dbReference>
<evidence type="ECO:0000256" key="7">
    <source>
        <dbReference type="ARBA" id="ARBA00023002"/>
    </source>
</evidence>
<evidence type="ECO:0000256" key="4">
    <source>
        <dbReference type="ARBA" id="ARBA00022630"/>
    </source>
</evidence>
<comment type="catalytic activity">
    <reaction evidence="10">
        <text>(R)-lactate + 2 Fe(III)-[cytochrome c] = 2 Fe(II)-[cytochrome c] + pyruvate + 2 H(+)</text>
        <dbReference type="Rhea" id="RHEA:13521"/>
        <dbReference type="Rhea" id="RHEA-COMP:10350"/>
        <dbReference type="Rhea" id="RHEA-COMP:14399"/>
        <dbReference type="ChEBI" id="CHEBI:15361"/>
        <dbReference type="ChEBI" id="CHEBI:15378"/>
        <dbReference type="ChEBI" id="CHEBI:16004"/>
        <dbReference type="ChEBI" id="CHEBI:29033"/>
        <dbReference type="ChEBI" id="CHEBI:29034"/>
        <dbReference type="EC" id="1.1.2.4"/>
    </reaction>
</comment>
<keyword evidence="6" id="KW-0809">Transit peptide</keyword>
<dbReference type="OrthoDB" id="7786253at2759"/>
<dbReference type="EMBL" id="LNZH02000211">
    <property type="protein sequence ID" value="OCB85133.1"/>
    <property type="molecule type" value="Genomic_DNA"/>
</dbReference>
<dbReference type="Gene3D" id="3.30.70.2740">
    <property type="match status" value="1"/>
</dbReference>
<evidence type="ECO:0000313" key="12">
    <source>
        <dbReference type="EMBL" id="OCB85133.1"/>
    </source>
</evidence>
<dbReference type="GO" id="GO:0005739">
    <property type="term" value="C:mitochondrion"/>
    <property type="evidence" value="ECO:0007669"/>
    <property type="project" value="UniProtKB-SubCell"/>
</dbReference>
<keyword evidence="13" id="KW-1185">Reference proteome</keyword>
<dbReference type="InterPro" id="IPR004113">
    <property type="entry name" value="FAD-bd_oxidored_4_C"/>
</dbReference>
<dbReference type="Pfam" id="PF02913">
    <property type="entry name" value="FAD-oxidase_C"/>
    <property type="match status" value="1"/>
</dbReference>
<feature type="domain" description="FAD-binding PCMH-type" evidence="11">
    <location>
        <begin position="41"/>
        <end position="226"/>
    </location>
</feature>
<dbReference type="GO" id="GO:0004458">
    <property type="term" value="F:D-lactate dehydrogenase (cytochrome) activity"/>
    <property type="evidence" value="ECO:0007669"/>
    <property type="project" value="UniProtKB-EC"/>
</dbReference>
<accession>A0A9Q5HSD4</accession>
<dbReference type="InterPro" id="IPR016171">
    <property type="entry name" value="Vanillyl_alc_oxidase_C-sub2"/>
</dbReference>
<evidence type="ECO:0000313" key="13">
    <source>
        <dbReference type="Proteomes" id="UP000757232"/>
    </source>
</evidence>
<dbReference type="PROSITE" id="PS51387">
    <property type="entry name" value="FAD_PCMH"/>
    <property type="match status" value="1"/>
</dbReference>
<dbReference type="Proteomes" id="UP000757232">
    <property type="component" value="Unassembled WGS sequence"/>
</dbReference>
<sequence length="494" mass="53684">MSTDDFQLLFEELQTAFVNPESLSTDALDLHAFSQSKYPQFTGAPHAIVVHVNSTEDVVKVVRLASKYRVPVVPYTAVACVECICRSLETISGSFCRAAHQLVQFADVPLEEDSHAICEAGVVWNKLNDLLKSKGIPLFFPLDPGIGATIGGMISQGCSGTNAVRYGTARGELVLNVTAVLPSGEVIKTRNIARKCAAGFDLTKLFIGAEGTLGIITEATIRLMPRLPTSVAVVSFPDVQSATQAVTEALNHGAAIRKRCIRSIVSAIVELLIILSPVLVTECAELVDDLYIRAVKNYGTYPMKWVEADTVLFKFQGSETVRADTSRLVENVSNKYGGYGYMHITKEDEVDLLWSDRKNALFGLLQMYPGSKGFITDVCVPVSKLPDLIVATKHELASRNLVSPLGGHVGDGNFHCFIMYRNEEELALVREVVDAMIQKAIALDGTCTGEHGVGLGKKEYLVRELGEGTVSLMKAIKATIDPLNLFNPGKLYPD</sequence>
<dbReference type="PANTHER" id="PTHR11748">
    <property type="entry name" value="D-LACTATE DEHYDROGENASE"/>
    <property type="match status" value="1"/>
</dbReference>
<evidence type="ECO:0000256" key="1">
    <source>
        <dbReference type="ARBA" id="ARBA00001974"/>
    </source>
</evidence>
<dbReference type="InterPro" id="IPR016166">
    <property type="entry name" value="FAD-bd_PCMH"/>
</dbReference>
<proteinExistence type="inferred from homology"/>
<evidence type="ECO:0000259" key="11">
    <source>
        <dbReference type="PROSITE" id="PS51387"/>
    </source>
</evidence>
<comment type="caution">
    <text evidence="12">The sequence shown here is derived from an EMBL/GenBank/DDBJ whole genome shotgun (WGS) entry which is preliminary data.</text>
</comment>
<keyword evidence="5" id="KW-0274">FAD</keyword>
<dbReference type="GO" id="GO:1903457">
    <property type="term" value="P:lactate catabolic process"/>
    <property type="evidence" value="ECO:0007669"/>
    <property type="project" value="TreeGrafter"/>
</dbReference>
<comment type="subcellular location">
    <subcellularLocation>
        <location evidence="2">Mitochondrion</location>
    </subcellularLocation>
</comment>
<gene>
    <name evidence="12" type="ORF">A7U60_g7758</name>
</gene>
<evidence type="ECO:0000256" key="3">
    <source>
        <dbReference type="ARBA" id="ARBA00008000"/>
    </source>
</evidence>
<protein>
    <recommendedName>
        <fullName evidence="9">D-lactate dehydrogenase (cytochrome)</fullName>
        <ecNumber evidence="9">1.1.2.4</ecNumber>
    </recommendedName>
</protein>
<organism evidence="12 13">
    <name type="scientific">Sanghuangporus baumii</name>
    <name type="common">Phellinus baumii</name>
    <dbReference type="NCBI Taxonomy" id="108892"/>
    <lineage>
        <taxon>Eukaryota</taxon>
        <taxon>Fungi</taxon>
        <taxon>Dikarya</taxon>
        <taxon>Basidiomycota</taxon>
        <taxon>Agaricomycotina</taxon>
        <taxon>Agaricomycetes</taxon>
        <taxon>Hymenochaetales</taxon>
        <taxon>Hymenochaetaceae</taxon>
        <taxon>Sanghuangporus</taxon>
    </lineage>
</organism>